<evidence type="ECO:0000256" key="2">
    <source>
        <dbReference type="ARBA" id="ARBA00022475"/>
    </source>
</evidence>
<dbReference type="Proteomes" id="UP000008143">
    <property type="component" value="Chromosome 8"/>
</dbReference>
<name>A0A6I8QX50_XENTR</name>
<dbReference type="GO" id="GO:0004930">
    <property type="term" value="F:G protein-coupled receptor activity"/>
    <property type="evidence" value="ECO:0007669"/>
    <property type="project" value="UniProtKB-KW"/>
</dbReference>
<keyword evidence="5 14" id="KW-0552">Olfaction</keyword>
<evidence type="ECO:0000256" key="6">
    <source>
        <dbReference type="ARBA" id="ARBA00022989"/>
    </source>
</evidence>
<evidence type="ECO:0000256" key="10">
    <source>
        <dbReference type="ARBA" id="ARBA00023170"/>
    </source>
</evidence>
<keyword evidence="11" id="KW-0325">Glycoprotein</keyword>
<dbReference type="InterPro" id="IPR017452">
    <property type="entry name" value="GPCR_Rhodpsn_7TM"/>
</dbReference>
<dbReference type="FunFam" id="1.20.1070.10:FF:000010">
    <property type="entry name" value="Olfactory receptor"/>
    <property type="match status" value="1"/>
</dbReference>
<evidence type="ECO:0000256" key="4">
    <source>
        <dbReference type="ARBA" id="ARBA00022692"/>
    </source>
</evidence>
<evidence type="ECO:0000256" key="9">
    <source>
        <dbReference type="ARBA" id="ARBA00023157"/>
    </source>
</evidence>
<dbReference type="KEGG" id="xtr:116406834"/>
<keyword evidence="2 14" id="KW-1003">Cell membrane</keyword>
<dbReference type="Xenbase" id="XB-GENE-29092167">
    <property type="gene designation" value="or10bk1c"/>
</dbReference>
<dbReference type="GO" id="GO:0005886">
    <property type="term" value="C:plasma membrane"/>
    <property type="evidence" value="ECO:0007669"/>
    <property type="project" value="UniProtKB-SubCell"/>
</dbReference>
<feature type="transmembrane region" description="Helical" evidence="14">
    <location>
        <begin position="102"/>
        <end position="120"/>
    </location>
</feature>
<dbReference type="PANTHER" id="PTHR24242">
    <property type="entry name" value="G-PROTEIN COUPLED RECEPTOR"/>
    <property type="match status" value="1"/>
</dbReference>
<evidence type="ECO:0000256" key="3">
    <source>
        <dbReference type="ARBA" id="ARBA00022606"/>
    </source>
</evidence>
<dbReference type="Ensembl" id="ENSXETT00000103863">
    <property type="protein sequence ID" value="ENSXETP00000074209"/>
    <property type="gene ID" value="ENSXETG00000041501"/>
</dbReference>
<dbReference type="PANTHER" id="PTHR24242:SF410">
    <property type="entry name" value="OLFACTORY RECEPTOR"/>
    <property type="match status" value="1"/>
</dbReference>
<accession>A0A6I8QX50</accession>
<comment type="similarity">
    <text evidence="13">Belongs to the G-protein coupled receptor 1 family.</text>
</comment>
<dbReference type="RefSeq" id="XP_031747650.1">
    <property type="nucleotide sequence ID" value="XM_031891790.1"/>
</dbReference>
<feature type="transmembrane region" description="Helical" evidence="14">
    <location>
        <begin position="237"/>
        <end position="261"/>
    </location>
</feature>
<evidence type="ECO:0000256" key="1">
    <source>
        <dbReference type="ARBA" id="ARBA00004651"/>
    </source>
</evidence>
<feature type="transmembrane region" description="Helical" evidence="14">
    <location>
        <begin position="141"/>
        <end position="162"/>
    </location>
</feature>
<evidence type="ECO:0000313" key="19">
    <source>
        <dbReference type="Xenbase" id="XB-GENE-29092167"/>
    </source>
</evidence>
<dbReference type="SUPFAM" id="SSF81321">
    <property type="entry name" value="Family A G protein-coupled receptor-like"/>
    <property type="match status" value="1"/>
</dbReference>
<protein>
    <recommendedName>
        <fullName evidence="14">Olfactory receptor</fullName>
    </recommendedName>
</protein>
<evidence type="ECO:0000313" key="17">
    <source>
        <dbReference type="Proteomes" id="UP000008143"/>
    </source>
</evidence>
<evidence type="ECO:0000256" key="12">
    <source>
        <dbReference type="ARBA" id="ARBA00023224"/>
    </source>
</evidence>
<dbReference type="PRINTS" id="PR00237">
    <property type="entry name" value="GPCRRHODOPSN"/>
</dbReference>
<dbReference type="OMA" id="GMINACN"/>
<sequence>MEEMNHTQFSSFILRGFSDIEDIRILLFVFFLSLFLLTLTGNMVVIMVVQSHARLHTPMYFFITVLSGLEMWYTMTTAPKLLSLLLTKDNSISYGWCFAQLYMFHSLGMTECAVLAVMAFDRCMAICNPLRYTIIMNDRMCRCLASLSWTFGFLAATIPFTMTIKVPLCRAHIIDHYFCDLAPLLALACADISFTNTINRCVIGFATMFNFMFILVMYINIIWAIMKLQSNTGRMKAFSTCSSHLIVVALIYGTAFSVYGSPNKSQIVNYDKLFSLVYTVFTPFLNPFIYSLRNNEVKIALRGIIKGKLDIFRLK</sequence>
<keyword evidence="12 13" id="KW-0807">Transducer</keyword>
<reference evidence="16" key="2">
    <citation type="submission" date="2020-05" db="UniProtKB">
        <authorList>
            <consortium name="Ensembl"/>
        </authorList>
    </citation>
    <scope>IDENTIFICATION</scope>
</reference>
<proteinExistence type="inferred from homology"/>
<dbReference type="PROSITE" id="PS00237">
    <property type="entry name" value="G_PROTEIN_RECEP_F1_1"/>
    <property type="match status" value="1"/>
</dbReference>
<reference evidence="18" key="3">
    <citation type="submission" date="2025-04" db="UniProtKB">
        <authorList>
            <consortium name="RefSeq"/>
        </authorList>
    </citation>
    <scope>IDENTIFICATION</scope>
    <source>
        <strain evidence="18">Nigerian</strain>
        <tissue evidence="18">Liver and blood</tissue>
    </source>
</reference>
<evidence type="ECO:0000256" key="5">
    <source>
        <dbReference type="ARBA" id="ARBA00022725"/>
    </source>
</evidence>
<keyword evidence="4 13" id="KW-0812">Transmembrane</keyword>
<evidence type="ECO:0000259" key="15">
    <source>
        <dbReference type="PROSITE" id="PS50262"/>
    </source>
</evidence>
<dbReference type="GO" id="GO:0004984">
    <property type="term" value="F:olfactory receptor activity"/>
    <property type="evidence" value="ECO:0007669"/>
    <property type="project" value="InterPro"/>
</dbReference>
<evidence type="ECO:0000256" key="14">
    <source>
        <dbReference type="RuleBase" id="RU363047"/>
    </source>
</evidence>
<keyword evidence="6 14" id="KW-1133">Transmembrane helix</keyword>
<evidence type="ECO:0000256" key="13">
    <source>
        <dbReference type="RuleBase" id="RU000688"/>
    </source>
</evidence>
<keyword evidence="3 14" id="KW-0716">Sensory transduction</keyword>
<keyword evidence="7 13" id="KW-0297">G-protein coupled receptor</keyword>
<reference evidence="16" key="1">
    <citation type="journal article" date="2010" name="Science">
        <title>The genome of the Western clawed frog Xenopus tropicalis.</title>
        <authorList>
            <person name="Hellsten U."/>
            <person name="Harland R.M."/>
            <person name="Gilchrist M.J."/>
            <person name="Hendrix D."/>
            <person name="Jurka J."/>
            <person name="Kapitonov V."/>
            <person name="Ovcharenko I."/>
            <person name="Putnam N.H."/>
            <person name="Shu S."/>
            <person name="Taher L."/>
            <person name="Blitz I.L."/>
            <person name="Blumberg B."/>
            <person name="Dichmann D.S."/>
            <person name="Dubchak I."/>
            <person name="Amaya E."/>
            <person name="Detter J.C."/>
            <person name="Fletcher R."/>
            <person name="Gerhard D.S."/>
            <person name="Goodstein D."/>
            <person name="Graves T."/>
            <person name="Grigoriev I.V."/>
            <person name="Grimwood J."/>
            <person name="Kawashima T."/>
            <person name="Lindquist E."/>
            <person name="Lucas S.M."/>
            <person name="Mead P.E."/>
            <person name="Mitros T."/>
            <person name="Ogino H."/>
            <person name="Ohta Y."/>
            <person name="Poliakov A.V."/>
            <person name="Pollet N."/>
            <person name="Robert J."/>
            <person name="Salamov A."/>
            <person name="Sater A.K."/>
            <person name="Schmutz J."/>
            <person name="Terry A."/>
            <person name="Vize P.D."/>
            <person name="Warren W.C."/>
            <person name="Wells D."/>
            <person name="Wills A."/>
            <person name="Wilson R.K."/>
            <person name="Zimmerman L.B."/>
            <person name="Zorn A.M."/>
            <person name="Grainger R."/>
            <person name="Grammer T."/>
            <person name="Khokha M.K."/>
            <person name="Richardson P.M."/>
            <person name="Rokhsar D.S."/>
        </authorList>
    </citation>
    <scope>NUCLEOTIDE SEQUENCE [LARGE SCALE GENOMIC DNA]</scope>
    <source>
        <strain evidence="16">Nigerian</strain>
    </source>
</reference>
<dbReference type="OrthoDB" id="9615015at2759"/>
<evidence type="ECO:0000256" key="11">
    <source>
        <dbReference type="ARBA" id="ARBA00023180"/>
    </source>
</evidence>
<comment type="subcellular location">
    <subcellularLocation>
        <location evidence="1 14">Cell membrane</location>
        <topology evidence="1 14">Multi-pass membrane protein</topology>
    </subcellularLocation>
</comment>
<keyword evidence="10 13" id="KW-0675">Receptor</keyword>
<organism evidence="16">
    <name type="scientific">Xenopus tropicalis</name>
    <name type="common">Western clawed frog</name>
    <name type="synonym">Silurana tropicalis</name>
    <dbReference type="NCBI Taxonomy" id="8364"/>
    <lineage>
        <taxon>Eukaryota</taxon>
        <taxon>Metazoa</taxon>
        <taxon>Chordata</taxon>
        <taxon>Craniata</taxon>
        <taxon>Vertebrata</taxon>
        <taxon>Euteleostomi</taxon>
        <taxon>Amphibia</taxon>
        <taxon>Batrachia</taxon>
        <taxon>Anura</taxon>
        <taxon>Pipoidea</taxon>
        <taxon>Pipidae</taxon>
        <taxon>Xenopodinae</taxon>
        <taxon>Xenopus</taxon>
        <taxon>Silurana</taxon>
    </lineage>
</organism>
<evidence type="ECO:0000313" key="18">
    <source>
        <dbReference type="RefSeq" id="XP_031747650.1"/>
    </source>
</evidence>
<feature type="domain" description="G-protein coupled receptors family 1 profile" evidence="15">
    <location>
        <begin position="41"/>
        <end position="290"/>
    </location>
</feature>
<dbReference type="GeneTree" id="ENSGT01140000282520"/>
<feature type="transmembrane region" description="Helical" evidence="14">
    <location>
        <begin position="202"/>
        <end position="225"/>
    </location>
</feature>
<keyword evidence="8 14" id="KW-0472">Membrane</keyword>
<dbReference type="InterPro" id="IPR000725">
    <property type="entry name" value="Olfact_rcpt"/>
</dbReference>
<keyword evidence="17" id="KW-1185">Reference proteome</keyword>
<evidence type="ECO:0000256" key="8">
    <source>
        <dbReference type="ARBA" id="ARBA00023136"/>
    </source>
</evidence>
<gene>
    <name evidence="19" type="primary">or10bk1c</name>
    <name evidence="16 18" type="synonym">LOC116406834</name>
</gene>
<dbReference type="Gene3D" id="1.20.1070.10">
    <property type="entry name" value="Rhodopsin 7-helix transmembrane proteins"/>
    <property type="match status" value="1"/>
</dbReference>
<dbReference type="AGR" id="Xenbase:XB-GENE-29092167"/>
<feature type="transmembrane region" description="Helical" evidence="14">
    <location>
        <begin position="273"/>
        <end position="292"/>
    </location>
</feature>
<evidence type="ECO:0000256" key="7">
    <source>
        <dbReference type="ARBA" id="ARBA00023040"/>
    </source>
</evidence>
<dbReference type="PRINTS" id="PR00245">
    <property type="entry name" value="OLFACTORYR"/>
</dbReference>
<dbReference type="CDD" id="cd13954">
    <property type="entry name" value="7tmA_OR"/>
    <property type="match status" value="1"/>
</dbReference>
<dbReference type="PROSITE" id="PS50262">
    <property type="entry name" value="G_PROTEIN_RECEP_F1_2"/>
    <property type="match status" value="1"/>
</dbReference>
<dbReference type="InterPro" id="IPR050939">
    <property type="entry name" value="Olfactory_GPCR1"/>
</dbReference>
<dbReference type="Pfam" id="PF13853">
    <property type="entry name" value="7tm_4"/>
    <property type="match status" value="1"/>
</dbReference>
<dbReference type="AlphaFoldDB" id="A0A6I8QX50"/>
<dbReference type="InterPro" id="IPR000276">
    <property type="entry name" value="GPCR_Rhodpsn"/>
</dbReference>
<keyword evidence="9" id="KW-1015">Disulfide bond</keyword>
<feature type="transmembrane region" description="Helical" evidence="14">
    <location>
        <begin position="25"/>
        <end position="48"/>
    </location>
</feature>
<feature type="transmembrane region" description="Helical" evidence="14">
    <location>
        <begin position="60"/>
        <end position="82"/>
    </location>
</feature>
<evidence type="ECO:0000313" key="16">
    <source>
        <dbReference type="Ensembl" id="ENSXETP00000074209"/>
    </source>
</evidence>